<organism evidence="1 2">
    <name type="scientific">Desulfovibrio fairfieldensis</name>
    <dbReference type="NCBI Taxonomy" id="44742"/>
    <lineage>
        <taxon>Bacteria</taxon>
        <taxon>Pseudomonadati</taxon>
        <taxon>Thermodesulfobacteriota</taxon>
        <taxon>Desulfovibrionia</taxon>
        <taxon>Desulfovibrionales</taxon>
        <taxon>Desulfovibrionaceae</taxon>
        <taxon>Desulfovibrio</taxon>
    </lineage>
</organism>
<sequence>MKTVGAFALVNPQRAIKCTKHSALKIIESWISSAQGCKIHFVLTQPVNGLQIFLIRMNTTRFERLNLLMIKEFRFNQRPSQTPAFDKQLMKIKNADIDLLSFPAFFLQYPNKTWNSAERSINIPVG</sequence>
<keyword evidence="2" id="KW-1185">Reference proteome</keyword>
<dbReference type="EMBL" id="CP014229">
    <property type="protein sequence ID" value="AMD90319.1"/>
    <property type="molecule type" value="Genomic_DNA"/>
</dbReference>
<evidence type="ECO:0000313" key="1">
    <source>
        <dbReference type="EMBL" id="AMD90319.1"/>
    </source>
</evidence>
<reference evidence="2" key="1">
    <citation type="submission" date="2016-02" db="EMBL/GenBank/DDBJ databases">
        <authorList>
            <person name="Holder M.E."/>
            <person name="Ajami N.J."/>
            <person name="Petrosino J.F."/>
        </authorList>
    </citation>
    <scope>NUCLEOTIDE SEQUENCE [LARGE SCALE GENOMIC DNA]</scope>
    <source>
        <strain evidence="2">CCUG 45958</strain>
    </source>
</reference>
<dbReference type="AlphaFoldDB" id="A0A120KN80"/>
<gene>
    <name evidence="1" type="ORF">AXF13_09405</name>
</gene>
<proteinExistence type="predicted"/>
<protein>
    <submittedName>
        <fullName evidence="1">Uncharacterized protein</fullName>
    </submittedName>
</protein>
<dbReference type="KEGG" id="dfi:AXF13_09405"/>
<name>A0A120KN80_9BACT</name>
<accession>A0A120KN80</accession>
<evidence type="ECO:0000313" key="2">
    <source>
        <dbReference type="Proteomes" id="UP000069241"/>
    </source>
</evidence>
<dbReference type="Proteomes" id="UP000069241">
    <property type="component" value="Chromosome"/>
</dbReference>